<dbReference type="EMBL" id="LCHM01000007">
    <property type="protein sequence ID" value="KKT38725.1"/>
    <property type="molecule type" value="Genomic_DNA"/>
</dbReference>
<evidence type="ECO:0000313" key="3">
    <source>
        <dbReference type="EMBL" id="KKT38725.1"/>
    </source>
</evidence>
<dbReference type="InterPro" id="IPR048846">
    <property type="entry name" value="PaaX-like_central"/>
</dbReference>
<evidence type="ECO:0000256" key="1">
    <source>
        <dbReference type="SAM" id="Phobius"/>
    </source>
</evidence>
<dbReference type="Proteomes" id="UP000034617">
    <property type="component" value="Unassembled WGS sequence"/>
</dbReference>
<comment type="caution">
    <text evidence="3">The sequence shown here is derived from an EMBL/GenBank/DDBJ whole genome shotgun (WGS) entry which is preliminary data.</text>
</comment>
<name>A0A0G1GVR3_9BACT</name>
<proteinExistence type="predicted"/>
<organism evidence="3 4">
    <name type="scientific">Candidatus Gottesmanbacteria bacterium GW2011_GWB1_44_11c</name>
    <dbReference type="NCBI Taxonomy" id="1618447"/>
    <lineage>
        <taxon>Bacteria</taxon>
        <taxon>Candidatus Gottesmaniibacteriota</taxon>
    </lineage>
</organism>
<feature type="domain" description="Transcriptional repressor PaaX-like central Cas2-like" evidence="2">
    <location>
        <begin position="137"/>
        <end position="207"/>
    </location>
</feature>
<keyword evidence="1" id="KW-1133">Transmembrane helix</keyword>
<evidence type="ECO:0000259" key="2">
    <source>
        <dbReference type="Pfam" id="PF20803"/>
    </source>
</evidence>
<feature type="transmembrane region" description="Helical" evidence="1">
    <location>
        <begin position="43"/>
        <end position="62"/>
    </location>
</feature>
<dbReference type="Pfam" id="PF20803">
    <property type="entry name" value="PaaX_M"/>
    <property type="match status" value="1"/>
</dbReference>
<protein>
    <submittedName>
        <fullName evidence="3">Transcriptional regulator, PaaX family</fullName>
    </submittedName>
</protein>
<accession>A0A0G1GVR3</accession>
<dbReference type="AlphaFoldDB" id="A0A0G1GVR3"/>
<evidence type="ECO:0000313" key="4">
    <source>
        <dbReference type="Proteomes" id="UP000034617"/>
    </source>
</evidence>
<sequence>MMKTENSASIEKTDIYVANICKKLLEAIDRNDRQYSYASAKRVLLYIGAGTSIAASLLSPRFGTTMAKEILREMNKENTNWKLFNTSYLKQTLRRLEKQNVIEVKVINGQEAFCITRQGKSKLLNFALDDLKISKPKKWDGKWRVILYDIEVGRKHEQEAMRRMVKKLGFYQVQKSVYIIPYPCFDEIEYLRSYFGIRAEIKYWLVEQIEDDSAYRTYFGLDVA</sequence>
<keyword evidence="1" id="KW-0472">Membrane</keyword>
<gene>
    <name evidence="3" type="ORF">UW22_C0007G0028</name>
</gene>
<dbReference type="Gene3D" id="3.30.70.2650">
    <property type="match status" value="1"/>
</dbReference>
<reference evidence="3 4" key="1">
    <citation type="journal article" date="2015" name="Nature">
        <title>rRNA introns, odd ribosomes, and small enigmatic genomes across a large radiation of phyla.</title>
        <authorList>
            <person name="Brown C.T."/>
            <person name="Hug L.A."/>
            <person name="Thomas B.C."/>
            <person name="Sharon I."/>
            <person name="Castelle C.J."/>
            <person name="Singh A."/>
            <person name="Wilkins M.J."/>
            <person name="Williams K.H."/>
            <person name="Banfield J.F."/>
        </authorList>
    </citation>
    <scope>NUCLEOTIDE SEQUENCE [LARGE SCALE GENOMIC DNA]</scope>
</reference>
<keyword evidence="1" id="KW-0812">Transmembrane</keyword>